<keyword evidence="2 9" id="KW-0812">Transmembrane</keyword>
<keyword evidence="12" id="KW-1185">Reference proteome</keyword>
<evidence type="ECO:0000313" key="11">
    <source>
        <dbReference type="Ensembl" id="ENSOKIP00005106683.1"/>
    </source>
</evidence>
<dbReference type="Proteomes" id="UP000694557">
    <property type="component" value="Unassembled WGS sequence"/>
</dbReference>
<dbReference type="InterPro" id="IPR001623">
    <property type="entry name" value="DnaJ_domain"/>
</dbReference>
<evidence type="ECO:0000256" key="3">
    <source>
        <dbReference type="ARBA" id="ARBA00022824"/>
    </source>
</evidence>
<evidence type="ECO:0000256" key="7">
    <source>
        <dbReference type="ARBA" id="ARBA00038010"/>
    </source>
</evidence>
<dbReference type="PROSITE" id="PS00636">
    <property type="entry name" value="DNAJ_1"/>
    <property type="match status" value="1"/>
</dbReference>
<comment type="subcellular location">
    <subcellularLocation>
        <location evidence="1">Endoplasmic reticulum membrane</location>
        <topology evidence="1">Single-pass membrane protein</topology>
    </subcellularLocation>
</comment>
<dbReference type="SUPFAM" id="SSF46565">
    <property type="entry name" value="Chaperone J-domain"/>
    <property type="match status" value="1"/>
</dbReference>
<keyword evidence="5 9" id="KW-0472">Membrane</keyword>
<dbReference type="PANTHER" id="PTHR43908:SF4">
    <property type="entry name" value="DNAJ HOMOLOG SUBFAMILY B MEMBER 14"/>
    <property type="match status" value="1"/>
</dbReference>
<dbReference type="InterPro" id="IPR036869">
    <property type="entry name" value="J_dom_sf"/>
</dbReference>
<evidence type="ECO:0000256" key="2">
    <source>
        <dbReference type="ARBA" id="ARBA00022692"/>
    </source>
</evidence>
<dbReference type="Pfam" id="PF09320">
    <property type="entry name" value="DUF1977"/>
    <property type="match status" value="1"/>
</dbReference>
<evidence type="ECO:0000256" key="1">
    <source>
        <dbReference type="ARBA" id="ARBA00004389"/>
    </source>
</evidence>
<dbReference type="GeneTree" id="ENSGT00940000157887"/>
<feature type="transmembrane region" description="Helical" evidence="9">
    <location>
        <begin position="235"/>
        <end position="260"/>
    </location>
</feature>
<dbReference type="Pfam" id="PF00226">
    <property type="entry name" value="DnaJ"/>
    <property type="match status" value="1"/>
</dbReference>
<evidence type="ECO:0000256" key="8">
    <source>
        <dbReference type="ARBA" id="ARBA00039610"/>
    </source>
</evidence>
<dbReference type="CDD" id="cd06257">
    <property type="entry name" value="DnaJ"/>
    <property type="match status" value="1"/>
</dbReference>
<dbReference type="GO" id="GO:0005789">
    <property type="term" value="C:endoplasmic reticulum membrane"/>
    <property type="evidence" value="ECO:0007669"/>
    <property type="project" value="UniProtKB-SubCell"/>
</dbReference>
<dbReference type="InterPro" id="IPR015399">
    <property type="entry name" value="DUF1977_DnaJ-like"/>
</dbReference>
<evidence type="ECO:0000259" key="10">
    <source>
        <dbReference type="PROSITE" id="PS50076"/>
    </source>
</evidence>
<gene>
    <name evidence="11" type="primary">DNAJB14</name>
</gene>
<evidence type="ECO:0000256" key="6">
    <source>
        <dbReference type="ARBA" id="ARBA00023186"/>
    </source>
</evidence>
<keyword evidence="4 9" id="KW-1133">Transmembrane helix</keyword>
<keyword evidence="6" id="KW-0143">Chaperone</keyword>
<dbReference type="PRINTS" id="PR00625">
    <property type="entry name" value="JDOMAIN"/>
</dbReference>
<keyword evidence="3" id="KW-0256">Endoplasmic reticulum</keyword>
<dbReference type="InterPro" id="IPR051100">
    <property type="entry name" value="DnaJ_subfamily_B/C"/>
</dbReference>
<dbReference type="Ensembl" id="ENSOKIT00005114350.1">
    <property type="protein sequence ID" value="ENSOKIP00005106683.1"/>
    <property type="gene ID" value="ENSOKIG00005046848.1"/>
</dbReference>
<dbReference type="GO" id="GO:0071218">
    <property type="term" value="P:cellular response to misfolded protein"/>
    <property type="evidence" value="ECO:0007669"/>
    <property type="project" value="TreeGrafter"/>
</dbReference>
<evidence type="ECO:0000313" key="12">
    <source>
        <dbReference type="Proteomes" id="UP000694557"/>
    </source>
</evidence>
<dbReference type="GO" id="GO:0030544">
    <property type="term" value="F:Hsp70 protein binding"/>
    <property type="evidence" value="ECO:0007669"/>
    <property type="project" value="TreeGrafter"/>
</dbReference>
<evidence type="ECO:0000256" key="4">
    <source>
        <dbReference type="ARBA" id="ARBA00022989"/>
    </source>
</evidence>
<dbReference type="Gene3D" id="1.10.287.110">
    <property type="entry name" value="DnaJ domain"/>
    <property type="match status" value="1"/>
</dbReference>
<reference evidence="11" key="2">
    <citation type="submission" date="2025-09" db="UniProtKB">
        <authorList>
            <consortium name="Ensembl"/>
        </authorList>
    </citation>
    <scope>IDENTIFICATION</scope>
</reference>
<sequence>MTADGLSVFVCESHGRAVWVACCGRLCAIGGVWAVNQLLNDTAVFYTPYYPYGNLRLGKVPIRPVRGEGRGTESETKESCDTSCYGNTHIVLGRIKRCKDYYEVLGTSKEANEEELKKAYRKLALKFHPDKNQAPGATEAFKKIGNAYAVLSNPDKRKQYDLTGAEEPTSPGHAHSQGFDFHRGFEADITPEDLFNMFFGGGFPSSAAHTFTNGRARYSQQTDQRRERAEERGEGGFSMFIQLIPIVVLILVSILSQLMVSTPPYSLYSRPYVSTGQTVKRQTENLHVDYYVNRDFKTEYKGSNLQKIEKNVEEDYVSNVRNNCWKERQTKTDLLYAAKVYRDDRLRKKAELMTMDNCKELDRLNDLFRGG</sequence>
<accession>A0A8C7KQP3</accession>
<dbReference type="FunFam" id="1.10.287.110:FF:000004">
    <property type="entry name" value="DnaJ (Hsp40) homolog, subfamily B, member 14"/>
    <property type="match status" value="1"/>
</dbReference>
<proteinExistence type="inferred from homology"/>
<evidence type="ECO:0000256" key="5">
    <source>
        <dbReference type="ARBA" id="ARBA00023136"/>
    </source>
</evidence>
<dbReference type="PANTHER" id="PTHR43908">
    <property type="entry name" value="AT29763P-RELATED"/>
    <property type="match status" value="1"/>
</dbReference>
<feature type="domain" description="J" evidence="10">
    <location>
        <begin position="100"/>
        <end position="164"/>
    </location>
</feature>
<dbReference type="SMART" id="SM00271">
    <property type="entry name" value="DnaJ"/>
    <property type="match status" value="1"/>
</dbReference>
<dbReference type="AlphaFoldDB" id="A0A8C7KQP3"/>
<protein>
    <recommendedName>
        <fullName evidence="8">DnaJ homolog subfamily B member 14</fullName>
    </recommendedName>
</protein>
<dbReference type="PROSITE" id="PS50076">
    <property type="entry name" value="DNAJ_2"/>
    <property type="match status" value="1"/>
</dbReference>
<dbReference type="InterPro" id="IPR018253">
    <property type="entry name" value="DnaJ_domain_CS"/>
</dbReference>
<comment type="similarity">
    <text evidence="7">Belongs to the DnaJ family. DNAJB12/DNAJB14 subfamily.</text>
</comment>
<organism evidence="11 12">
    <name type="scientific">Oncorhynchus kisutch</name>
    <name type="common">Coho salmon</name>
    <name type="synonym">Salmo kisutch</name>
    <dbReference type="NCBI Taxonomy" id="8019"/>
    <lineage>
        <taxon>Eukaryota</taxon>
        <taxon>Metazoa</taxon>
        <taxon>Chordata</taxon>
        <taxon>Craniata</taxon>
        <taxon>Vertebrata</taxon>
        <taxon>Euteleostomi</taxon>
        <taxon>Actinopterygii</taxon>
        <taxon>Neopterygii</taxon>
        <taxon>Teleostei</taxon>
        <taxon>Protacanthopterygii</taxon>
        <taxon>Salmoniformes</taxon>
        <taxon>Salmonidae</taxon>
        <taxon>Salmoninae</taxon>
        <taxon>Oncorhynchus</taxon>
    </lineage>
</organism>
<name>A0A8C7KQP3_ONCKI</name>
<reference evidence="11" key="1">
    <citation type="submission" date="2025-08" db="UniProtKB">
        <authorList>
            <consortium name="Ensembl"/>
        </authorList>
    </citation>
    <scope>IDENTIFICATION</scope>
</reference>
<evidence type="ECO:0000256" key="9">
    <source>
        <dbReference type="SAM" id="Phobius"/>
    </source>
</evidence>